<keyword evidence="7 9" id="KW-0503">Monooxygenase</keyword>
<keyword evidence="10" id="KW-1133">Transmembrane helix</keyword>
<feature type="transmembrane region" description="Helical" evidence="10">
    <location>
        <begin position="6"/>
        <end position="26"/>
    </location>
</feature>
<keyword evidence="12" id="KW-1185">Reference proteome</keyword>
<feature type="binding site" description="axial binding residue" evidence="8">
    <location>
        <position position="438"/>
    </location>
    <ligand>
        <name>heme</name>
        <dbReference type="ChEBI" id="CHEBI:30413"/>
    </ligand>
    <ligandPart>
        <name>Fe</name>
        <dbReference type="ChEBI" id="CHEBI:18248"/>
    </ligandPart>
</feature>
<dbReference type="GO" id="GO:0020037">
    <property type="term" value="F:heme binding"/>
    <property type="evidence" value="ECO:0007669"/>
    <property type="project" value="InterPro"/>
</dbReference>
<proteinExistence type="inferred from homology"/>
<dbReference type="PANTHER" id="PTHR24305">
    <property type="entry name" value="CYTOCHROME P450"/>
    <property type="match status" value="1"/>
</dbReference>
<dbReference type="InterPro" id="IPR050121">
    <property type="entry name" value="Cytochrome_P450_monoxygenase"/>
</dbReference>
<dbReference type="PRINTS" id="PR00385">
    <property type="entry name" value="P450"/>
</dbReference>
<evidence type="ECO:0000256" key="9">
    <source>
        <dbReference type="RuleBase" id="RU000461"/>
    </source>
</evidence>
<dbReference type="Pfam" id="PF00067">
    <property type="entry name" value="p450"/>
    <property type="match status" value="1"/>
</dbReference>
<dbReference type="Gene3D" id="1.10.630.10">
    <property type="entry name" value="Cytochrome P450"/>
    <property type="match status" value="1"/>
</dbReference>
<dbReference type="InterPro" id="IPR036396">
    <property type="entry name" value="Cyt_P450_sf"/>
</dbReference>
<evidence type="ECO:0000256" key="4">
    <source>
        <dbReference type="ARBA" id="ARBA00022723"/>
    </source>
</evidence>
<evidence type="ECO:0000313" key="12">
    <source>
        <dbReference type="Proteomes" id="UP001301769"/>
    </source>
</evidence>
<keyword evidence="6 8" id="KW-0408">Iron</keyword>
<evidence type="ECO:0000256" key="1">
    <source>
        <dbReference type="ARBA" id="ARBA00001971"/>
    </source>
</evidence>
<evidence type="ECO:0000256" key="5">
    <source>
        <dbReference type="ARBA" id="ARBA00023002"/>
    </source>
</evidence>
<dbReference type="GO" id="GO:0005506">
    <property type="term" value="F:iron ion binding"/>
    <property type="evidence" value="ECO:0007669"/>
    <property type="project" value="InterPro"/>
</dbReference>
<keyword evidence="10" id="KW-0812">Transmembrane</keyword>
<keyword evidence="3 8" id="KW-0349">Heme</keyword>
<dbReference type="PROSITE" id="PS00086">
    <property type="entry name" value="CYTOCHROME_P450"/>
    <property type="match status" value="1"/>
</dbReference>
<keyword evidence="10" id="KW-0472">Membrane</keyword>
<keyword evidence="4 8" id="KW-0479">Metal-binding</keyword>
<dbReference type="Proteomes" id="UP001301769">
    <property type="component" value="Unassembled WGS sequence"/>
</dbReference>
<reference evidence="11" key="2">
    <citation type="submission" date="2023-05" db="EMBL/GenBank/DDBJ databases">
        <authorList>
            <consortium name="Lawrence Berkeley National Laboratory"/>
            <person name="Steindorff A."/>
            <person name="Hensen N."/>
            <person name="Bonometti L."/>
            <person name="Westerberg I."/>
            <person name="Brannstrom I.O."/>
            <person name="Guillou S."/>
            <person name="Cros-Aarteil S."/>
            <person name="Calhoun S."/>
            <person name="Haridas S."/>
            <person name="Kuo A."/>
            <person name="Mondo S."/>
            <person name="Pangilinan J."/>
            <person name="Riley R."/>
            <person name="Labutti K."/>
            <person name="Andreopoulos B."/>
            <person name="Lipzen A."/>
            <person name="Chen C."/>
            <person name="Yanf M."/>
            <person name="Daum C."/>
            <person name="Ng V."/>
            <person name="Clum A."/>
            <person name="Ohm R."/>
            <person name="Martin F."/>
            <person name="Silar P."/>
            <person name="Natvig D."/>
            <person name="Lalanne C."/>
            <person name="Gautier V."/>
            <person name="Ament-Velasquez S.L."/>
            <person name="Kruys A."/>
            <person name="Hutchinson M.I."/>
            <person name="Powell A.J."/>
            <person name="Barry K."/>
            <person name="Miller A.N."/>
            <person name="Grigoriev I.V."/>
            <person name="Debuchy R."/>
            <person name="Gladieux P."/>
            <person name="Thoren M.H."/>
            <person name="Johannesson H."/>
        </authorList>
    </citation>
    <scope>NUCLEOTIDE SEQUENCE</scope>
    <source>
        <strain evidence="11">PSN293</strain>
    </source>
</reference>
<dbReference type="AlphaFoldDB" id="A0AAN6Y661"/>
<evidence type="ECO:0000256" key="8">
    <source>
        <dbReference type="PIRSR" id="PIRSR602401-1"/>
    </source>
</evidence>
<evidence type="ECO:0000256" key="7">
    <source>
        <dbReference type="ARBA" id="ARBA00023033"/>
    </source>
</evidence>
<evidence type="ECO:0000256" key="10">
    <source>
        <dbReference type="SAM" id="Phobius"/>
    </source>
</evidence>
<dbReference type="PANTHER" id="PTHR24305:SF157">
    <property type="entry name" value="N-ACETYLTRYPTOPHAN 6-HYDROXYLASE IVOC-RELATED"/>
    <property type="match status" value="1"/>
</dbReference>
<dbReference type="CDD" id="cd11062">
    <property type="entry name" value="CYP58-like"/>
    <property type="match status" value="1"/>
</dbReference>
<reference evidence="11" key="1">
    <citation type="journal article" date="2023" name="Mol. Phylogenet. Evol.">
        <title>Genome-scale phylogeny and comparative genomics of the fungal order Sordariales.</title>
        <authorList>
            <person name="Hensen N."/>
            <person name="Bonometti L."/>
            <person name="Westerberg I."/>
            <person name="Brannstrom I.O."/>
            <person name="Guillou S."/>
            <person name="Cros-Aarteil S."/>
            <person name="Calhoun S."/>
            <person name="Haridas S."/>
            <person name="Kuo A."/>
            <person name="Mondo S."/>
            <person name="Pangilinan J."/>
            <person name="Riley R."/>
            <person name="LaButti K."/>
            <person name="Andreopoulos B."/>
            <person name="Lipzen A."/>
            <person name="Chen C."/>
            <person name="Yan M."/>
            <person name="Daum C."/>
            <person name="Ng V."/>
            <person name="Clum A."/>
            <person name="Steindorff A."/>
            <person name="Ohm R.A."/>
            <person name="Martin F."/>
            <person name="Silar P."/>
            <person name="Natvig D.O."/>
            <person name="Lalanne C."/>
            <person name="Gautier V."/>
            <person name="Ament-Velasquez S.L."/>
            <person name="Kruys A."/>
            <person name="Hutchinson M.I."/>
            <person name="Powell A.J."/>
            <person name="Barry K."/>
            <person name="Miller A.N."/>
            <person name="Grigoriev I.V."/>
            <person name="Debuchy R."/>
            <person name="Gladieux P."/>
            <person name="Hiltunen Thoren M."/>
            <person name="Johannesson H."/>
        </authorList>
    </citation>
    <scope>NUCLEOTIDE SEQUENCE</scope>
    <source>
        <strain evidence="11">PSN293</strain>
    </source>
</reference>
<name>A0AAN6Y661_9PEZI</name>
<dbReference type="SUPFAM" id="SSF48264">
    <property type="entry name" value="Cytochrome P450"/>
    <property type="match status" value="1"/>
</dbReference>
<dbReference type="PRINTS" id="PR00463">
    <property type="entry name" value="EP450I"/>
</dbReference>
<dbReference type="GO" id="GO:0004497">
    <property type="term" value="F:monooxygenase activity"/>
    <property type="evidence" value="ECO:0007669"/>
    <property type="project" value="UniProtKB-KW"/>
</dbReference>
<protein>
    <submittedName>
        <fullName evidence="11">Cytochrome P450</fullName>
    </submittedName>
</protein>
<dbReference type="InterPro" id="IPR001128">
    <property type="entry name" value="Cyt_P450"/>
</dbReference>
<gene>
    <name evidence="11" type="ORF">QBC37DRAFT_473242</name>
</gene>
<evidence type="ECO:0000256" key="6">
    <source>
        <dbReference type="ARBA" id="ARBA00023004"/>
    </source>
</evidence>
<dbReference type="GO" id="GO:0016705">
    <property type="term" value="F:oxidoreductase activity, acting on paired donors, with incorporation or reduction of molecular oxygen"/>
    <property type="evidence" value="ECO:0007669"/>
    <property type="project" value="InterPro"/>
</dbReference>
<dbReference type="EMBL" id="MU858109">
    <property type="protein sequence ID" value="KAK4213379.1"/>
    <property type="molecule type" value="Genomic_DNA"/>
</dbReference>
<evidence type="ECO:0000256" key="3">
    <source>
        <dbReference type="ARBA" id="ARBA00022617"/>
    </source>
</evidence>
<comment type="similarity">
    <text evidence="2 9">Belongs to the cytochrome P450 family.</text>
</comment>
<dbReference type="InterPro" id="IPR002401">
    <property type="entry name" value="Cyt_P450_E_grp-I"/>
</dbReference>
<dbReference type="InterPro" id="IPR017972">
    <property type="entry name" value="Cyt_P450_CS"/>
</dbReference>
<sequence>MEQLWFKIAISIVAYHVTLVFYRLFFHPLARFPGPRLAAISRWYEAYYDLVKGGQYTRKIAELHKQYGPIIRISPHELHVFDPSVYNKIYNMEGRWDKYSWSYDAAGAKTSTLFCSDHDYHKAHRQPMAPYFAKAKIYARESIIHDNLVKLVQRISQLQGKTFNLGAAMSAFTRDVVSTFVIGKTNNQLDAEDFGVEISILGQGAGQFWRITKHIRWFGPTLRSIPPSLMMLVGNDSIRSFLGFLKQTEDDTREVLTDAVASSEKDAQKTMIHAIVHSNLPPQGKVLERVKEEVATVTGAGYESTASVLRLILFHVFSNPDVLHRLRSEVSEVLTEADHLTLPALERLPYLTAVLKEGLRLSPAIGTRLARISNKDLFYGDWRIPAGNPVGMTVLLMHTDGNLYPDPMRFNPSRWLEPEERNVADRIFAPFSKGTRVCLGLHLAWAEMYLVVATLVNEFDFTIEGAKAEDFQFVMDNFGIGTKAGCNLMATPTVRK</sequence>
<accession>A0AAN6Y661</accession>
<organism evidence="11 12">
    <name type="scientific">Rhypophila decipiens</name>
    <dbReference type="NCBI Taxonomy" id="261697"/>
    <lineage>
        <taxon>Eukaryota</taxon>
        <taxon>Fungi</taxon>
        <taxon>Dikarya</taxon>
        <taxon>Ascomycota</taxon>
        <taxon>Pezizomycotina</taxon>
        <taxon>Sordariomycetes</taxon>
        <taxon>Sordariomycetidae</taxon>
        <taxon>Sordariales</taxon>
        <taxon>Naviculisporaceae</taxon>
        <taxon>Rhypophila</taxon>
    </lineage>
</organism>
<comment type="caution">
    <text evidence="11">The sequence shown here is derived from an EMBL/GenBank/DDBJ whole genome shotgun (WGS) entry which is preliminary data.</text>
</comment>
<keyword evidence="5 9" id="KW-0560">Oxidoreductase</keyword>
<evidence type="ECO:0000256" key="2">
    <source>
        <dbReference type="ARBA" id="ARBA00010617"/>
    </source>
</evidence>
<evidence type="ECO:0000313" key="11">
    <source>
        <dbReference type="EMBL" id="KAK4213379.1"/>
    </source>
</evidence>
<comment type="cofactor">
    <cofactor evidence="1 8">
        <name>heme</name>
        <dbReference type="ChEBI" id="CHEBI:30413"/>
    </cofactor>
</comment>